<keyword evidence="3" id="KW-1185">Reference proteome</keyword>
<feature type="region of interest" description="Disordered" evidence="1">
    <location>
        <begin position="1"/>
        <end position="23"/>
    </location>
</feature>
<accession>A0ABT4U7U3</accession>
<comment type="caution">
    <text evidence="2">The sequence shown here is derived from an EMBL/GenBank/DDBJ whole genome shotgun (WGS) entry which is preliminary data.</text>
</comment>
<evidence type="ECO:0000256" key="1">
    <source>
        <dbReference type="SAM" id="MobiDB-lite"/>
    </source>
</evidence>
<feature type="region of interest" description="Disordered" evidence="1">
    <location>
        <begin position="82"/>
        <end position="108"/>
    </location>
</feature>
<gene>
    <name evidence="2" type="ORF">O4J56_20435</name>
</gene>
<name>A0ABT4U7U3_9ACTN</name>
<reference evidence="2 3" key="1">
    <citation type="submission" date="2023-01" db="EMBL/GenBank/DDBJ databases">
        <title>Draft genome sequence of Nocardiopsis sp. RSe5-2 isolated from halophytes.</title>
        <authorList>
            <person name="Duangmal K."/>
            <person name="Chantavorakit T."/>
        </authorList>
    </citation>
    <scope>NUCLEOTIDE SEQUENCE [LARGE SCALE GENOMIC DNA]</scope>
    <source>
        <strain evidence="2 3">RSe5-2</strain>
    </source>
</reference>
<sequence length="108" mass="11608">MDDTPRPGADAPDLPPGIESARRQWNRAHPGWVASYLPNAPADWRWVADLTRQPTPAEVQRGLNPTLYAPTLDGLSEVVGAEMEHQARHAGGHPHPPVAGQPWGGDAA</sequence>
<organism evidence="2 3">
    <name type="scientific">Nocardiopsis endophytica</name>
    <dbReference type="NCBI Taxonomy" id="3018445"/>
    <lineage>
        <taxon>Bacteria</taxon>
        <taxon>Bacillati</taxon>
        <taxon>Actinomycetota</taxon>
        <taxon>Actinomycetes</taxon>
        <taxon>Streptosporangiales</taxon>
        <taxon>Nocardiopsidaceae</taxon>
        <taxon>Nocardiopsis</taxon>
    </lineage>
</organism>
<evidence type="ECO:0000313" key="3">
    <source>
        <dbReference type="Proteomes" id="UP001527866"/>
    </source>
</evidence>
<proteinExistence type="predicted"/>
<evidence type="ECO:0000313" key="2">
    <source>
        <dbReference type="EMBL" id="MDA2813025.1"/>
    </source>
</evidence>
<dbReference type="EMBL" id="JAQFWQ010000065">
    <property type="protein sequence ID" value="MDA2813025.1"/>
    <property type="molecule type" value="Genomic_DNA"/>
</dbReference>
<dbReference type="Proteomes" id="UP001527866">
    <property type="component" value="Unassembled WGS sequence"/>
</dbReference>
<protein>
    <submittedName>
        <fullName evidence="2">Uncharacterized protein</fullName>
    </submittedName>
</protein>
<dbReference type="RefSeq" id="WP_270687804.1">
    <property type="nucleotide sequence ID" value="NZ_JAQFWQ010000065.1"/>
</dbReference>